<dbReference type="Gene3D" id="2.60.40.1080">
    <property type="match status" value="1"/>
</dbReference>
<feature type="region of interest" description="Disordered" evidence="2">
    <location>
        <begin position="460"/>
        <end position="579"/>
    </location>
</feature>
<dbReference type="InterPro" id="IPR044060">
    <property type="entry name" value="Bacterial_rp_domain"/>
</dbReference>
<sequence>MDRKKIVIIALTVILVLIAGAFTYNAAQSEDAGSLFEKAEAYFEEEDYETSIEYYLEYLNIDPGHLPARLGLAKAYFMLEEWGKVEHTLLQGIRLKPRESAYYITLADVYFYTGRIEEGIQTVLDGRGSSRSQGMDQMLDEITERLSIQSAHSRLQQDYENPLMLVWDEDTTVDMEIEWTLENGSGEFSHDEEGQLFIVPKQIGIVTLDAGIESLTLSEDFEVAEQVLNELVVSAEDADAVEMSIGEEVTLSVTGFDLAEDEMDIVPEWSLDKELGTLSETEDGDFLFTAEKSGTETITAEADDLTSEVTVKIDGDNLVKVDYEIEGEGTVSLTPEPEELTYGTEITLHAVPAEGWEFAGWHGEAQSLNNPLVVTLEGDLSVTAVFTEEGSYDLSVGTDGSGRVLQDTMTYTNGDTVSLTAVPDRGWEFVRWEGSVTGSAESISVIMDRDHHMTAVFSKEQEEAVENESSNTGGTETEASTGSGSGGTSGGSSVGGDSPDRQESSRDSGMKEEERKGEEKEKKEVIEPDKDEKKDKESGQEPAEGDSENVEDKQEGEDIEEDLPPDEDDQEQEESQGEE</sequence>
<accession>A0A3M7TPZ7</accession>
<feature type="domain" description="Cadherin" evidence="3">
    <location>
        <begin position="168"/>
        <end position="269"/>
    </location>
</feature>
<keyword evidence="1" id="KW-0802">TPR repeat</keyword>
<organism evidence="4 5">
    <name type="scientific">Alteribacter keqinensis</name>
    <dbReference type="NCBI Taxonomy" id="2483800"/>
    <lineage>
        <taxon>Bacteria</taxon>
        <taxon>Bacillati</taxon>
        <taxon>Bacillota</taxon>
        <taxon>Bacilli</taxon>
        <taxon>Bacillales</taxon>
        <taxon>Bacillaceae</taxon>
        <taxon>Alteribacter</taxon>
    </lineage>
</organism>
<dbReference type="OrthoDB" id="6372180at2"/>
<dbReference type="SUPFAM" id="SSF48452">
    <property type="entry name" value="TPR-like"/>
    <property type="match status" value="1"/>
</dbReference>
<gene>
    <name evidence="4" type="ORF">EBO34_13445</name>
</gene>
<dbReference type="Gene3D" id="1.25.40.10">
    <property type="entry name" value="Tetratricopeptide repeat domain"/>
    <property type="match status" value="1"/>
</dbReference>
<dbReference type="PROSITE" id="PS50268">
    <property type="entry name" value="CADHERIN_2"/>
    <property type="match status" value="1"/>
</dbReference>
<protein>
    <submittedName>
        <fullName evidence="4">Tetratricopeptide repeat protein</fullName>
    </submittedName>
</protein>
<evidence type="ECO:0000256" key="1">
    <source>
        <dbReference type="PROSITE-ProRule" id="PRU00339"/>
    </source>
</evidence>
<feature type="compositionally biased region" description="Gly residues" evidence="2">
    <location>
        <begin position="483"/>
        <end position="494"/>
    </location>
</feature>
<dbReference type="InterPro" id="IPR019734">
    <property type="entry name" value="TPR_rpt"/>
</dbReference>
<evidence type="ECO:0000313" key="5">
    <source>
        <dbReference type="Proteomes" id="UP000278746"/>
    </source>
</evidence>
<feature type="repeat" description="TPR" evidence="1">
    <location>
        <begin position="32"/>
        <end position="65"/>
    </location>
</feature>
<feature type="compositionally biased region" description="Basic and acidic residues" evidence="2">
    <location>
        <begin position="498"/>
        <end position="539"/>
    </location>
</feature>
<dbReference type="AlphaFoldDB" id="A0A3M7TPZ7"/>
<dbReference type="InterPro" id="IPR002126">
    <property type="entry name" value="Cadherin-like_dom"/>
</dbReference>
<reference evidence="4 5" key="1">
    <citation type="submission" date="2018-10" db="EMBL/GenBank/DDBJ databases">
        <title>Bacillus Keqinensis sp. nov., a moderately halophilic bacterium isolated from a saline-alkaline lake.</title>
        <authorList>
            <person name="Wang H."/>
        </authorList>
    </citation>
    <scope>NUCLEOTIDE SEQUENCE [LARGE SCALE GENOMIC DNA]</scope>
    <source>
        <strain evidence="4 5">KQ-3</strain>
    </source>
</reference>
<dbReference type="EMBL" id="RHIB01000002">
    <property type="protein sequence ID" value="RNA67716.1"/>
    <property type="molecule type" value="Genomic_DNA"/>
</dbReference>
<dbReference type="InterPro" id="IPR011990">
    <property type="entry name" value="TPR-like_helical_dom_sf"/>
</dbReference>
<feature type="compositionally biased region" description="Low complexity" evidence="2">
    <location>
        <begin position="468"/>
        <end position="482"/>
    </location>
</feature>
<proteinExistence type="predicted"/>
<dbReference type="Pfam" id="PF18998">
    <property type="entry name" value="Flg_new_2"/>
    <property type="match status" value="2"/>
</dbReference>
<keyword evidence="5" id="KW-1185">Reference proteome</keyword>
<dbReference type="SMART" id="SM00028">
    <property type="entry name" value="TPR"/>
    <property type="match status" value="2"/>
</dbReference>
<dbReference type="RefSeq" id="WP_122899396.1">
    <property type="nucleotide sequence ID" value="NZ_RHIB01000002.1"/>
</dbReference>
<name>A0A3M7TPZ7_9BACI</name>
<evidence type="ECO:0000313" key="4">
    <source>
        <dbReference type="EMBL" id="RNA67716.1"/>
    </source>
</evidence>
<dbReference type="GO" id="GO:0016020">
    <property type="term" value="C:membrane"/>
    <property type="evidence" value="ECO:0007669"/>
    <property type="project" value="InterPro"/>
</dbReference>
<evidence type="ECO:0000259" key="3">
    <source>
        <dbReference type="PROSITE" id="PS50268"/>
    </source>
</evidence>
<dbReference type="Pfam" id="PF14559">
    <property type="entry name" value="TPR_19"/>
    <property type="match status" value="1"/>
</dbReference>
<dbReference type="GO" id="GO:0007156">
    <property type="term" value="P:homophilic cell adhesion via plasma membrane adhesion molecules"/>
    <property type="evidence" value="ECO:0007669"/>
    <property type="project" value="InterPro"/>
</dbReference>
<dbReference type="Proteomes" id="UP000278746">
    <property type="component" value="Unassembled WGS sequence"/>
</dbReference>
<comment type="caution">
    <text evidence="4">The sequence shown here is derived from an EMBL/GenBank/DDBJ whole genome shotgun (WGS) entry which is preliminary data.</text>
</comment>
<dbReference type="GO" id="GO:0005509">
    <property type="term" value="F:calcium ion binding"/>
    <property type="evidence" value="ECO:0007669"/>
    <property type="project" value="InterPro"/>
</dbReference>
<evidence type="ECO:0000256" key="2">
    <source>
        <dbReference type="SAM" id="MobiDB-lite"/>
    </source>
</evidence>
<dbReference type="PROSITE" id="PS50005">
    <property type="entry name" value="TPR"/>
    <property type="match status" value="1"/>
</dbReference>
<feature type="compositionally biased region" description="Acidic residues" evidence="2">
    <location>
        <begin position="543"/>
        <end position="579"/>
    </location>
</feature>